<organism evidence="1 2">
    <name type="scientific">Mucilaginibacter pedocola</name>
    <dbReference type="NCBI Taxonomy" id="1792845"/>
    <lineage>
        <taxon>Bacteria</taxon>
        <taxon>Pseudomonadati</taxon>
        <taxon>Bacteroidota</taxon>
        <taxon>Sphingobacteriia</taxon>
        <taxon>Sphingobacteriales</taxon>
        <taxon>Sphingobacteriaceae</taxon>
        <taxon>Mucilaginibacter</taxon>
    </lineage>
</organism>
<dbReference type="OrthoDB" id="7595944at2"/>
<dbReference type="RefSeq" id="WP_078350482.1">
    <property type="nucleotide sequence ID" value="NZ_MBTF01000035.1"/>
</dbReference>
<accession>A0A1S9PA99</accession>
<dbReference type="Proteomes" id="UP000189739">
    <property type="component" value="Unassembled WGS sequence"/>
</dbReference>
<proteinExistence type="predicted"/>
<comment type="caution">
    <text evidence="1">The sequence shown here is derived from an EMBL/GenBank/DDBJ whole genome shotgun (WGS) entry which is preliminary data.</text>
</comment>
<sequence>MALTKVLITVKTYPAISGKYDELVCTAGFREDGTWIRIYPVSFRKKSYSEQYRKYDWIELDLVKNHKDFRPESFRPHAHDSEITIIDHLDTSKNWAARKAIALGKIYCNLTELISEAHDKAIRTSLAVFKPALVKDFKIEAVSREWKKAKLEKLQQMNLFQTADDGKFEVVRKLPYKFSYVIVDNQGKESTMMIEDWEIGQLYWNCLARHEGNEAKACTDVKTKYLDDFARTKDLHLFLGTSQQHHHVSNNPFMIIGTFHPKMEAPKPIDPQMKLF</sequence>
<reference evidence="1 2" key="1">
    <citation type="submission" date="2016-07" db="EMBL/GenBank/DDBJ databases">
        <title>Genomic analysis of zinc-resistant bacterium Mucilaginibacter pedocola TBZ30.</title>
        <authorList>
            <person name="Huang J."/>
            <person name="Tang J."/>
        </authorList>
    </citation>
    <scope>NUCLEOTIDE SEQUENCE [LARGE SCALE GENOMIC DNA]</scope>
    <source>
        <strain evidence="1 2">TBZ30</strain>
    </source>
</reference>
<dbReference type="AlphaFoldDB" id="A0A1S9PA99"/>
<dbReference type="STRING" id="1792845.BC343_13960"/>
<gene>
    <name evidence="1" type="ORF">BC343_13960</name>
</gene>
<name>A0A1S9PA99_9SPHI</name>
<evidence type="ECO:0000313" key="1">
    <source>
        <dbReference type="EMBL" id="OOQ57875.1"/>
    </source>
</evidence>
<protein>
    <submittedName>
        <fullName evidence="1">Uncharacterized protein</fullName>
    </submittedName>
</protein>
<keyword evidence="2" id="KW-1185">Reference proteome</keyword>
<evidence type="ECO:0000313" key="2">
    <source>
        <dbReference type="Proteomes" id="UP000189739"/>
    </source>
</evidence>
<dbReference type="EMBL" id="MBTF01000035">
    <property type="protein sequence ID" value="OOQ57875.1"/>
    <property type="molecule type" value="Genomic_DNA"/>
</dbReference>